<dbReference type="GO" id="GO:0003677">
    <property type="term" value="F:DNA binding"/>
    <property type="evidence" value="ECO:0007669"/>
    <property type="project" value="UniProtKB-KW"/>
</dbReference>
<dbReference type="PANTHER" id="PTHR30349">
    <property type="entry name" value="PHAGE INTEGRASE-RELATED"/>
    <property type="match status" value="1"/>
</dbReference>
<dbReference type="CDD" id="cd01185">
    <property type="entry name" value="INTN1_C_like"/>
    <property type="match status" value="1"/>
</dbReference>
<dbReference type="SUPFAM" id="SSF56349">
    <property type="entry name" value="DNA breaking-rejoining enzymes"/>
    <property type="match status" value="1"/>
</dbReference>
<proteinExistence type="predicted"/>
<dbReference type="InterPro" id="IPR013762">
    <property type="entry name" value="Integrase-like_cat_sf"/>
</dbReference>
<keyword evidence="2" id="KW-0233">DNA recombination</keyword>
<dbReference type="InterPro" id="IPR050090">
    <property type="entry name" value="Tyrosine_recombinase_XerCD"/>
</dbReference>
<name>A0A1M6UH89_XYLRU</name>
<dbReference type="InterPro" id="IPR011010">
    <property type="entry name" value="DNA_brk_join_enz"/>
</dbReference>
<dbReference type="Gene3D" id="1.10.150.130">
    <property type="match status" value="1"/>
</dbReference>
<dbReference type="PANTHER" id="PTHR30349:SF64">
    <property type="entry name" value="PROPHAGE INTEGRASE INTD-RELATED"/>
    <property type="match status" value="1"/>
</dbReference>
<gene>
    <name evidence="3" type="ORF">SAMN05216463_10962</name>
</gene>
<dbReference type="GO" id="GO:0015074">
    <property type="term" value="P:DNA integration"/>
    <property type="evidence" value="ECO:0007669"/>
    <property type="project" value="InterPro"/>
</dbReference>
<reference evidence="3 4" key="1">
    <citation type="submission" date="2016-11" db="EMBL/GenBank/DDBJ databases">
        <authorList>
            <person name="Jaros S."/>
            <person name="Januszkiewicz K."/>
            <person name="Wedrychowicz H."/>
        </authorList>
    </citation>
    <scope>NUCLEOTIDE SEQUENCE [LARGE SCALE GENOMIC DNA]</scope>
    <source>
        <strain evidence="3 4">KHT3</strain>
    </source>
</reference>
<keyword evidence="1" id="KW-0238">DNA-binding</keyword>
<evidence type="ECO:0000256" key="2">
    <source>
        <dbReference type="ARBA" id="ARBA00023172"/>
    </source>
</evidence>
<evidence type="ECO:0000313" key="4">
    <source>
        <dbReference type="Proteomes" id="UP000184130"/>
    </source>
</evidence>
<accession>A0A1M6UH89</accession>
<dbReference type="InterPro" id="IPR010998">
    <property type="entry name" value="Integrase_recombinase_N"/>
</dbReference>
<dbReference type="Gene3D" id="1.10.443.10">
    <property type="entry name" value="Intergrase catalytic core"/>
    <property type="match status" value="1"/>
</dbReference>
<evidence type="ECO:0008006" key="5">
    <source>
        <dbReference type="Google" id="ProtNLM"/>
    </source>
</evidence>
<organism evidence="3 4">
    <name type="scientific">Xylanibacter ruminicola</name>
    <name type="common">Prevotella ruminicola</name>
    <dbReference type="NCBI Taxonomy" id="839"/>
    <lineage>
        <taxon>Bacteria</taxon>
        <taxon>Pseudomonadati</taxon>
        <taxon>Bacteroidota</taxon>
        <taxon>Bacteroidia</taxon>
        <taxon>Bacteroidales</taxon>
        <taxon>Prevotellaceae</taxon>
        <taxon>Xylanibacter</taxon>
    </lineage>
</organism>
<dbReference type="AlphaFoldDB" id="A0A1M6UH89"/>
<sequence>MQQIQKSLEVAKARIENTIDSEEYFFDMAQIELRISSKVQKETGRSEIMVRFFQGTSFDLYSKSGIFVNPEYFEYYINREKTEKAGVKVPGNAITSSVEKAEKNGYALRKSGTIVFKQRLETPEVKYHREQVERIEKLKKFILDRFESVDKSGLSSEWLKEVVDMFHHPEKYNIKTTDKSFFDLVELYISRHQLAESHARTFRVLSRVIARYQGYVRATDKVRKDYAFSIDAVTRDDIEELSEYMRHEKELSEMYPNLFAKLIEEYPASVKKGRNVIEARGENTIIKMRTRLKSLFLFFVEEGMTSNRPFDGVKIGTAKVGTPYYISIEERNKIADCDLEQKWLEMDDGFRKSINVKIETIIACRDIFVFQCFIGCRVSDLVKFTPQYIENKILAYTPKKTDDQEEAIQARVPLHPKAIELIKKYKGQDKKGRLFPFVSAQKYNDAIKAIFTMAGITRNVEVRNSLTGEYELRPINEIASSHLARRTFIGNAYFKVADPNLIGKMSGHVEGSKAFKRYRNIEDETLKDVIDLIG</sequence>
<protein>
    <recommendedName>
        <fullName evidence="5">Site-specific recombinase XerD</fullName>
    </recommendedName>
</protein>
<evidence type="ECO:0000313" key="3">
    <source>
        <dbReference type="EMBL" id="SHK68458.1"/>
    </source>
</evidence>
<dbReference type="EMBL" id="FRBD01000009">
    <property type="protein sequence ID" value="SHK68458.1"/>
    <property type="molecule type" value="Genomic_DNA"/>
</dbReference>
<evidence type="ECO:0000256" key="1">
    <source>
        <dbReference type="ARBA" id="ARBA00023125"/>
    </source>
</evidence>
<dbReference type="GO" id="GO:0006310">
    <property type="term" value="P:DNA recombination"/>
    <property type="evidence" value="ECO:0007669"/>
    <property type="project" value="UniProtKB-KW"/>
</dbReference>
<dbReference type="Proteomes" id="UP000184130">
    <property type="component" value="Unassembled WGS sequence"/>
</dbReference>